<organism evidence="11 12">
    <name type="scientific">Arcticibacter svalbardensis MN12-7</name>
    <dbReference type="NCBI Taxonomy" id="1150600"/>
    <lineage>
        <taxon>Bacteria</taxon>
        <taxon>Pseudomonadati</taxon>
        <taxon>Bacteroidota</taxon>
        <taxon>Sphingobacteriia</taxon>
        <taxon>Sphingobacteriales</taxon>
        <taxon>Sphingobacteriaceae</taxon>
        <taxon>Arcticibacter</taxon>
    </lineage>
</organism>
<evidence type="ECO:0000256" key="3">
    <source>
        <dbReference type="ARBA" id="ARBA00022729"/>
    </source>
</evidence>
<dbReference type="RefSeq" id="WP_016194718.1">
    <property type="nucleotide sequence ID" value="NZ_AQPN01000055.1"/>
</dbReference>
<evidence type="ECO:0000256" key="5">
    <source>
        <dbReference type="ARBA" id="ARBA00022801"/>
    </source>
</evidence>
<dbReference type="Proteomes" id="UP000014174">
    <property type="component" value="Unassembled WGS sequence"/>
</dbReference>
<dbReference type="InterPro" id="IPR036034">
    <property type="entry name" value="PDZ_sf"/>
</dbReference>
<dbReference type="Pfam" id="PF13365">
    <property type="entry name" value="Trypsin_2"/>
    <property type="match status" value="1"/>
</dbReference>
<dbReference type="SMART" id="SM00228">
    <property type="entry name" value="PDZ"/>
    <property type="match status" value="1"/>
</dbReference>
<dbReference type="InterPro" id="IPR001478">
    <property type="entry name" value="PDZ"/>
</dbReference>
<dbReference type="PANTHER" id="PTHR22939:SF129">
    <property type="entry name" value="SERINE PROTEASE HTRA2, MITOCHONDRIAL"/>
    <property type="match status" value="1"/>
</dbReference>
<dbReference type="Gene3D" id="2.40.10.120">
    <property type="match status" value="1"/>
</dbReference>
<feature type="binding site" evidence="8">
    <location>
        <position position="166"/>
    </location>
    <ligand>
        <name>substrate</name>
    </ligand>
</feature>
<feature type="binding site" evidence="8">
    <location>
        <begin position="260"/>
        <end position="262"/>
    </location>
    <ligand>
        <name>substrate</name>
    </ligand>
</feature>
<dbReference type="SUPFAM" id="SSF50156">
    <property type="entry name" value="PDZ domain-like"/>
    <property type="match status" value="2"/>
</dbReference>
<feature type="binding site" evidence="8">
    <location>
        <position position="136"/>
    </location>
    <ligand>
        <name>substrate</name>
    </ligand>
</feature>
<keyword evidence="3" id="KW-0732">Signal</keyword>
<evidence type="ECO:0000256" key="9">
    <source>
        <dbReference type="SAM" id="MobiDB-lite"/>
    </source>
</evidence>
<dbReference type="Gene3D" id="2.30.42.10">
    <property type="match status" value="2"/>
</dbReference>
<dbReference type="EMBL" id="AQPN01000055">
    <property type="protein sequence ID" value="EOR95330.1"/>
    <property type="molecule type" value="Genomic_DNA"/>
</dbReference>
<gene>
    <name evidence="11" type="ORF">ADIARSV_1482</name>
</gene>
<evidence type="ECO:0000256" key="4">
    <source>
        <dbReference type="ARBA" id="ARBA00022737"/>
    </source>
</evidence>
<keyword evidence="12" id="KW-1185">Reference proteome</keyword>
<dbReference type="PROSITE" id="PS50106">
    <property type="entry name" value="PDZ"/>
    <property type="match status" value="1"/>
</dbReference>
<feature type="compositionally biased region" description="Acidic residues" evidence="9">
    <location>
        <begin position="84"/>
        <end position="96"/>
    </location>
</feature>
<comment type="similarity">
    <text evidence="1">Belongs to the peptidase S1C family.</text>
</comment>
<dbReference type="PATRIC" id="fig|1150600.3.peg.1452"/>
<feature type="domain" description="PDZ" evidence="10">
    <location>
        <begin position="306"/>
        <end position="384"/>
    </location>
</feature>
<dbReference type="GO" id="GO:0006508">
    <property type="term" value="P:proteolysis"/>
    <property type="evidence" value="ECO:0007669"/>
    <property type="project" value="UniProtKB-KW"/>
</dbReference>
<evidence type="ECO:0000256" key="2">
    <source>
        <dbReference type="ARBA" id="ARBA00022670"/>
    </source>
</evidence>
<dbReference type="OrthoDB" id="9758917at2"/>
<feature type="active site" description="Charge relay system" evidence="7">
    <location>
        <position position="166"/>
    </location>
</feature>
<keyword evidence="2 11" id="KW-0645">Protease</keyword>
<proteinExistence type="inferred from homology"/>
<name>R9GUY0_9SPHI</name>
<feature type="region of interest" description="Disordered" evidence="9">
    <location>
        <begin position="75"/>
        <end position="120"/>
    </location>
</feature>
<comment type="caution">
    <text evidence="11">The sequence shown here is derived from an EMBL/GenBank/DDBJ whole genome shotgun (WGS) entry which is preliminary data.</text>
</comment>
<evidence type="ECO:0000256" key="8">
    <source>
        <dbReference type="PIRSR" id="PIRSR611782-2"/>
    </source>
</evidence>
<dbReference type="InterPro" id="IPR001940">
    <property type="entry name" value="Peptidase_S1C"/>
</dbReference>
<keyword evidence="5" id="KW-0378">Hydrolase</keyword>
<evidence type="ECO:0000256" key="7">
    <source>
        <dbReference type="PIRSR" id="PIRSR611782-1"/>
    </source>
</evidence>
<dbReference type="STRING" id="1150600.ADIARSV_1482"/>
<evidence type="ECO:0000256" key="1">
    <source>
        <dbReference type="ARBA" id="ARBA00010541"/>
    </source>
</evidence>
<evidence type="ECO:0000259" key="10">
    <source>
        <dbReference type="PROSITE" id="PS50106"/>
    </source>
</evidence>
<dbReference type="PANTHER" id="PTHR22939">
    <property type="entry name" value="SERINE PROTEASE FAMILY S1C HTRA-RELATED"/>
    <property type="match status" value="1"/>
</dbReference>
<accession>R9GUY0</accession>
<keyword evidence="6" id="KW-0720">Serine protease</keyword>
<dbReference type="eggNOG" id="COG0265">
    <property type="taxonomic scope" value="Bacteria"/>
</dbReference>
<feature type="active site" description="Charge relay system" evidence="7">
    <location>
        <position position="136"/>
    </location>
</feature>
<dbReference type="AlphaFoldDB" id="R9GUY0"/>
<evidence type="ECO:0000313" key="12">
    <source>
        <dbReference type="Proteomes" id="UP000014174"/>
    </source>
</evidence>
<feature type="active site" description="Charge relay system" evidence="7">
    <location>
        <position position="262"/>
    </location>
</feature>
<dbReference type="GO" id="GO:0004252">
    <property type="term" value="F:serine-type endopeptidase activity"/>
    <property type="evidence" value="ECO:0007669"/>
    <property type="project" value="InterPro"/>
</dbReference>
<dbReference type="NCBIfam" id="TIGR02037">
    <property type="entry name" value="degP_htrA_DO"/>
    <property type="match status" value="1"/>
</dbReference>
<dbReference type="PRINTS" id="PR00834">
    <property type="entry name" value="PROTEASES2C"/>
</dbReference>
<evidence type="ECO:0000313" key="11">
    <source>
        <dbReference type="EMBL" id="EOR95330.1"/>
    </source>
</evidence>
<dbReference type="Pfam" id="PF13180">
    <property type="entry name" value="PDZ_2"/>
    <property type="match status" value="1"/>
</dbReference>
<reference evidence="11 12" key="1">
    <citation type="journal article" date="2013" name="Genome Announc.">
        <title>Draft Genome Sequence of Arcticibacter svalbardensis Strain MN12-7T, a Member of the Family Sphingobacteriaceae Isolated from an Arctic Soil Sample.</title>
        <authorList>
            <person name="Shivaji S."/>
            <person name="Ara S."/>
            <person name="Prasad S."/>
            <person name="Manasa B.P."/>
            <person name="Begum Z."/>
            <person name="Singh A."/>
            <person name="Kumar Pinnaka A."/>
        </authorList>
    </citation>
    <scope>NUCLEOTIDE SEQUENCE [LARGE SCALE GENOMIC DNA]</scope>
    <source>
        <strain evidence="11 12">MN12-7</strain>
    </source>
</reference>
<evidence type="ECO:0000256" key="6">
    <source>
        <dbReference type="ARBA" id="ARBA00022825"/>
    </source>
</evidence>
<keyword evidence="4" id="KW-0677">Repeat</keyword>
<dbReference type="InterPro" id="IPR011782">
    <property type="entry name" value="Pept_S1C_Do"/>
</dbReference>
<dbReference type="SUPFAM" id="SSF50494">
    <property type="entry name" value="Trypsin-like serine proteases"/>
    <property type="match status" value="1"/>
</dbReference>
<dbReference type="InterPro" id="IPR009003">
    <property type="entry name" value="Peptidase_S1_PA"/>
</dbReference>
<protein>
    <submittedName>
        <fullName evidence="11">HtrA protease/chaperone protein</fullName>
    </submittedName>
</protein>
<sequence>MRRIGLAFLTALFGGAVAIGGYKLIENNTSAKMGIEDKQKVYFTNNPVSVASTGEVDFVQAAAAVTPGVVHIQTTYGGKQTDSQGEESEGSGDPMEEMFRNFFGNPRGDNAQRQPTRASGSGVIVSPDGYIVTNNHVVEKASKIEVILTDNRSYEAKVIGRDPNTDLALIKVAATGLPVVKLGNSDNVQVGEWVLAVGYPLTLQTTVTAGIVSAKGRSIGILNEQDEQQGQGYGNRQSAEPRTNSAIESFIQTDAAINRGNSGGALVNARGELIGINAAIASQTGYYAGYGFAIPVNLAKKIMDDFIKFGTVKRGFVGVTFVELNASNSKELKVSEISGLLVNNVVKGGGAAAVGIQKGDILTKINGNKIMAGSDLQERVARLRPGDKVELAYLREGKERTASVTLKGEADLEIAKSTKSPSAIYNTLGASFSPVSAAQKQRYRITGGLVVTGVRQEGLFNSYGIERGTIITTINEKPIHKIEDIDGALAVSKNNMLRINGISPDGSRVMMTFPLAD</sequence>